<accession>A0A0N4ZQB9</accession>
<dbReference type="AlphaFoldDB" id="A0A0N4ZQB9"/>
<protein>
    <submittedName>
        <fullName evidence="2">F-box domain-containing protein</fullName>
    </submittedName>
</protein>
<organism evidence="1 2">
    <name type="scientific">Parastrongyloides trichosuri</name>
    <name type="common">Possum-specific nematode worm</name>
    <dbReference type="NCBI Taxonomy" id="131310"/>
    <lineage>
        <taxon>Eukaryota</taxon>
        <taxon>Metazoa</taxon>
        <taxon>Ecdysozoa</taxon>
        <taxon>Nematoda</taxon>
        <taxon>Chromadorea</taxon>
        <taxon>Rhabditida</taxon>
        <taxon>Tylenchina</taxon>
        <taxon>Panagrolaimomorpha</taxon>
        <taxon>Strongyloidoidea</taxon>
        <taxon>Strongyloididae</taxon>
        <taxon>Parastrongyloides</taxon>
    </lineage>
</organism>
<dbReference type="WBParaSite" id="PTRK_0001071800.1">
    <property type="protein sequence ID" value="PTRK_0001071800.1"/>
    <property type="gene ID" value="PTRK_0001071800"/>
</dbReference>
<dbReference type="Proteomes" id="UP000038045">
    <property type="component" value="Unplaced"/>
</dbReference>
<evidence type="ECO:0000313" key="1">
    <source>
        <dbReference type="Proteomes" id="UP000038045"/>
    </source>
</evidence>
<keyword evidence="1" id="KW-1185">Reference proteome</keyword>
<evidence type="ECO:0000313" key="2">
    <source>
        <dbReference type="WBParaSite" id="PTRK_0001071800.1"/>
    </source>
</evidence>
<name>A0A0N4ZQB9_PARTI</name>
<proteinExistence type="predicted"/>
<reference evidence="2" key="1">
    <citation type="submission" date="2017-02" db="UniProtKB">
        <authorList>
            <consortium name="WormBaseParasite"/>
        </authorList>
    </citation>
    <scope>IDENTIFICATION</scope>
</reference>
<sequence>MEDYNLERILDIGLIFNKLKNEYLSPGDILNLCQTSKTICEIISSYSTKFSIHVPVDYFSYSFRNPSLPGPYPFFARSDPVTHEEPTFKLILQKERKTLFIKLGTLNDDIEVNNRILNYRETLLNDTFAKIQFTSCKKKYFEHLMKILCASKSLYIKAIENLPLHIVVEYFIQRDQNNTVSFQYFESLKSIEYDLDGISELKIFNETIADKLVVGLKDCKEPILKLNWRLPHREIRLETAGETIQDIFAWFFNKCTLYNVAVSLAVNISVLKYICKAHYMYPAKIVFLKLYNYSEKDEELKSVLGLNLDFFENIKYYVINFSSPPDDNIILTGMGAKNNMASIDIMKINFCNTYGHVNGQFDIVQHVPTNLKHIFLNGFTTFTPSIINKLSIGSAELRTLVIDSNSDINIESLPKNIFVSFKKLNTLRHECSRDSFIYPETLNVLVIRCSRNYQTCNCGSFSQENLSFRHHTMFLVDCNIDLHIYHNSFEHVLNYLKMDVNLISNNL</sequence>